<evidence type="ECO:0000256" key="1">
    <source>
        <dbReference type="SAM" id="MobiDB-lite"/>
    </source>
</evidence>
<proteinExistence type="predicted"/>
<accession>A0A914S0C5</accession>
<reference evidence="3" key="1">
    <citation type="submission" date="2022-11" db="UniProtKB">
        <authorList>
            <consortium name="WormBaseParasite"/>
        </authorList>
    </citation>
    <scope>IDENTIFICATION</scope>
</reference>
<dbReference type="WBParaSite" id="PEQ_0000776501-mRNA-1">
    <property type="protein sequence ID" value="PEQ_0000776501-mRNA-1"/>
    <property type="gene ID" value="PEQ_0000776501"/>
</dbReference>
<dbReference type="AlphaFoldDB" id="A0A914S0C5"/>
<feature type="region of interest" description="Disordered" evidence="1">
    <location>
        <begin position="1"/>
        <end position="30"/>
    </location>
</feature>
<protein>
    <submittedName>
        <fullName evidence="3">Tropomyosin</fullName>
    </submittedName>
</protein>
<organism evidence="2 3">
    <name type="scientific">Parascaris equorum</name>
    <name type="common">Equine roundworm</name>
    <dbReference type="NCBI Taxonomy" id="6256"/>
    <lineage>
        <taxon>Eukaryota</taxon>
        <taxon>Metazoa</taxon>
        <taxon>Ecdysozoa</taxon>
        <taxon>Nematoda</taxon>
        <taxon>Chromadorea</taxon>
        <taxon>Rhabditida</taxon>
        <taxon>Spirurina</taxon>
        <taxon>Ascaridomorpha</taxon>
        <taxon>Ascaridoidea</taxon>
        <taxon>Ascarididae</taxon>
        <taxon>Parascaris</taxon>
    </lineage>
</organism>
<evidence type="ECO:0000313" key="2">
    <source>
        <dbReference type="Proteomes" id="UP000887564"/>
    </source>
</evidence>
<name>A0A914S0C5_PAREQ</name>
<sequence length="104" mass="12006">MIRKLENELDGLRNATAEMQRSRENDSNENTALKKTVEELKAEIEQLNAKDKQSEDVEMKNRKLLEENAIYDNKVKELEAKIAETEKNADEQLKKAIGIVLQTF</sequence>
<evidence type="ECO:0000313" key="3">
    <source>
        <dbReference type="WBParaSite" id="PEQ_0000776501-mRNA-1"/>
    </source>
</evidence>
<dbReference type="Proteomes" id="UP000887564">
    <property type="component" value="Unplaced"/>
</dbReference>
<keyword evidence="2" id="KW-1185">Reference proteome</keyword>
<feature type="compositionally biased region" description="Basic and acidic residues" evidence="1">
    <location>
        <begin position="1"/>
        <end position="11"/>
    </location>
</feature>